<dbReference type="Proteomes" id="UP000295136">
    <property type="component" value="Unassembled WGS sequence"/>
</dbReference>
<gene>
    <name evidence="1" type="ORF">E1295_05705</name>
</gene>
<dbReference type="Gene3D" id="3.40.50.1820">
    <property type="entry name" value="alpha/beta hydrolase"/>
    <property type="match status" value="1"/>
</dbReference>
<name>A0A4R5FWS2_9ACTN</name>
<comment type="caution">
    <text evidence="1">The sequence shown here is derived from an EMBL/GenBank/DDBJ whole genome shotgun (WGS) entry which is preliminary data.</text>
</comment>
<reference evidence="1 2" key="1">
    <citation type="submission" date="2019-03" db="EMBL/GenBank/DDBJ databases">
        <title>Draft genome sequences of novel Actinobacteria.</title>
        <authorList>
            <person name="Sahin N."/>
            <person name="Ay H."/>
            <person name="Saygin H."/>
        </authorList>
    </citation>
    <scope>NUCLEOTIDE SEQUENCE [LARGE SCALE GENOMIC DNA]</scope>
    <source>
        <strain evidence="1 2">6K102</strain>
    </source>
</reference>
<dbReference type="AlphaFoldDB" id="A0A4R5FWS2"/>
<dbReference type="SUPFAM" id="SSF53474">
    <property type="entry name" value="alpha/beta-Hydrolases"/>
    <property type="match status" value="1"/>
</dbReference>
<dbReference type="GO" id="GO:0016787">
    <property type="term" value="F:hydrolase activity"/>
    <property type="evidence" value="ECO:0007669"/>
    <property type="project" value="UniProtKB-KW"/>
</dbReference>
<accession>A0A4R5FWS2</accession>
<sequence length="197" mass="20593">MDAEAPLARHAVVIPGGMHGPRAGLLMYAGEAVARWGATVELIEWSPPQGLSLEERPAWVREQVTAVAGRLPAPLLIGKSLGTFAASVAADRGLPAVWLTPLLTVPACTDALRRATAPFLLVGGTADIFWDGALARELTPHTLEVDGADHGMMVPGPLRGSAEVLGRVTTAIETFLDRVVRCPGVSPGRADLPDQSG</sequence>
<protein>
    <submittedName>
        <fullName evidence="1">Alpha/beta hydrolase</fullName>
    </submittedName>
</protein>
<proteinExistence type="predicted"/>
<keyword evidence="2" id="KW-1185">Reference proteome</keyword>
<dbReference type="InterPro" id="IPR029058">
    <property type="entry name" value="AB_hydrolase_fold"/>
</dbReference>
<dbReference type="EMBL" id="SMLD01000009">
    <property type="protein sequence ID" value="TDE58450.1"/>
    <property type="molecule type" value="Genomic_DNA"/>
</dbReference>
<keyword evidence="1" id="KW-0378">Hydrolase</keyword>
<organism evidence="1 2">
    <name type="scientific">Nonomuraea mesophila</name>
    <dbReference type="NCBI Taxonomy" id="2530382"/>
    <lineage>
        <taxon>Bacteria</taxon>
        <taxon>Bacillati</taxon>
        <taxon>Actinomycetota</taxon>
        <taxon>Actinomycetes</taxon>
        <taxon>Streptosporangiales</taxon>
        <taxon>Streptosporangiaceae</taxon>
        <taxon>Nonomuraea</taxon>
    </lineage>
</organism>
<evidence type="ECO:0000313" key="1">
    <source>
        <dbReference type="EMBL" id="TDE58450.1"/>
    </source>
</evidence>
<evidence type="ECO:0000313" key="2">
    <source>
        <dbReference type="Proteomes" id="UP000295136"/>
    </source>
</evidence>